<keyword evidence="11" id="KW-0645">Protease</keyword>
<dbReference type="GO" id="GO:0071555">
    <property type="term" value="P:cell wall organization"/>
    <property type="evidence" value="ECO:0007669"/>
    <property type="project" value="UniProtKB-KW"/>
</dbReference>
<evidence type="ECO:0000256" key="9">
    <source>
        <dbReference type="RuleBase" id="RU004016"/>
    </source>
</evidence>
<evidence type="ECO:0000256" key="3">
    <source>
        <dbReference type="ARBA" id="ARBA00022801"/>
    </source>
</evidence>
<dbReference type="RefSeq" id="WP_185987784.1">
    <property type="nucleotide sequence ID" value="NZ_BAAALZ010000001.1"/>
</dbReference>
<keyword evidence="12" id="KW-1185">Reference proteome</keyword>
<keyword evidence="2" id="KW-0732">Signal</keyword>
<dbReference type="InterPro" id="IPR001967">
    <property type="entry name" value="Peptidase_S11_N"/>
</dbReference>
<dbReference type="Pfam" id="PF00768">
    <property type="entry name" value="Peptidase_S11"/>
    <property type="match status" value="1"/>
</dbReference>
<sequence length="406" mass="42544">MPTPHPTRATRMRRVSLTLLAVVVALCGGYVAACALVPVPAPTVQLEAESPRVFSVDESQVQDAVDGYGRPSAVGWLDGEEVWANDDEAHPLASITKLVTVLVGQEAEPLAPGADGPTHTWSAADTEIQAALQEIDGIAFPIPEGTEVTRKQMLSLALIPSANDFATAYAHSVFGDNAGFVAAVSDWAERQGLDSLVVREPSGMDDGNVASAADVVRIARLALADPVLAEIVSTERVTMPWGIGEVENTNPLLGAMTGAVGVKTGHTDVAGYNLAAAATGSFADRELTRIAVVLGRDSQEGRARDARALLNQLGDAPERLAVASAGEHLGQITSIDGQLIELSADETVDAVLVPGEELTRSIDAAAADITLTGPAGEQSVAVHRDGSIEDPTLLWRLTHPRELFLR</sequence>
<feature type="active site" evidence="7">
    <location>
        <position position="161"/>
    </location>
</feature>
<keyword evidence="6" id="KW-0961">Cell wall biogenesis/degradation</keyword>
<evidence type="ECO:0000256" key="5">
    <source>
        <dbReference type="ARBA" id="ARBA00022984"/>
    </source>
</evidence>
<name>A0A852RFB7_9MICO</name>
<dbReference type="InterPro" id="IPR012338">
    <property type="entry name" value="Beta-lactam/transpept-like"/>
</dbReference>
<dbReference type="AlphaFoldDB" id="A0A852RFB7"/>
<proteinExistence type="inferred from homology"/>
<comment type="similarity">
    <text evidence="1 9">Belongs to the peptidase S11 family.</text>
</comment>
<dbReference type="GO" id="GO:0008360">
    <property type="term" value="P:regulation of cell shape"/>
    <property type="evidence" value="ECO:0007669"/>
    <property type="project" value="UniProtKB-KW"/>
</dbReference>
<evidence type="ECO:0000256" key="6">
    <source>
        <dbReference type="ARBA" id="ARBA00023316"/>
    </source>
</evidence>
<keyword evidence="4" id="KW-0133">Cell shape</keyword>
<dbReference type="Proteomes" id="UP000586095">
    <property type="component" value="Unassembled WGS sequence"/>
</dbReference>
<feature type="binding site" evidence="8">
    <location>
        <position position="263"/>
    </location>
    <ligand>
        <name>substrate</name>
    </ligand>
</feature>
<dbReference type="Gene3D" id="3.40.710.10">
    <property type="entry name" value="DD-peptidase/beta-lactamase superfamily"/>
    <property type="match status" value="1"/>
</dbReference>
<comment type="caution">
    <text evidence="11">The sequence shown here is derived from an EMBL/GenBank/DDBJ whole genome shotgun (WGS) entry which is preliminary data.</text>
</comment>
<evidence type="ECO:0000313" key="12">
    <source>
        <dbReference type="Proteomes" id="UP000586095"/>
    </source>
</evidence>
<feature type="domain" description="Peptidase S11 D-alanyl-D-alanine carboxypeptidase A N-terminal" evidence="10">
    <location>
        <begin position="85"/>
        <end position="296"/>
    </location>
</feature>
<evidence type="ECO:0000256" key="1">
    <source>
        <dbReference type="ARBA" id="ARBA00007164"/>
    </source>
</evidence>
<evidence type="ECO:0000313" key="11">
    <source>
        <dbReference type="EMBL" id="NYD28056.1"/>
    </source>
</evidence>
<dbReference type="GO" id="GO:0009002">
    <property type="term" value="F:serine-type D-Ala-D-Ala carboxypeptidase activity"/>
    <property type="evidence" value="ECO:0007669"/>
    <property type="project" value="UniProtKB-EC"/>
</dbReference>
<evidence type="ECO:0000256" key="7">
    <source>
        <dbReference type="PIRSR" id="PIRSR618044-1"/>
    </source>
</evidence>
<evidence type="ECO:0000256" key="8">
    <source>
        <dbReference type="PIRSR" id="PIRSR618044-2"/>
    </source>
</evidence>
<reference evidence="11 12" key="1">
    <citation type="submission" date="2020-07" db="EMBL/GenBank/DDBJ databases">
        <title>Sequencing the genomes of 1000 actinobacteria strains.</title>
        <authorList>
            <person name="Klenk H.-P."/>
        </authorList>
    </citation>
    <scope>NUCLEOTIDE SEQUENCE [LARGE SCALE GENOMIC DNA]</scope>
    <source>
        <strain evidence="11 12">DSM 17380</strain>
    </source>
</reference>
<dbReference type="InterPro" id="IPR018044">
    <property type="entry name" value="Peptidase_S11"/>
</dbReference>
<gene>
    <name evidence="11" type="ORF">BJ960_002859</name>
</gene>
<organism evidence="11 12">
    <name type="scientific">Leucobacter aridicollis</name>
    <dbReference type="NCBI Taxonomy" id="283878"/>
    <lineage>
        <taxon>Bacteria</taxon>
        <taxon>Bacillati</taxon>
        <taxon>Actinomycetota</taxon>
        <taxon>Actinomycetes</taxon>
        <taxon>Micrococcales</taxon>
        <taxon>Microbacteriaceae</taxon>
        <taxon>Leucobacter</taxon>
    </lineage>
</organism>
<accession>A0A852RFB7</accession>
<evidence type="ECO:0000259" key="10">
    <source>
        <dbReference type="Pfam" id="PF00768"/>
    </source>
</evidence>
<dbReference type="SUPFAM" id="SSF56601">
    <property type="entry name" value="beta-lactamase/transpeptidase-like"/>
    <property type="match status" value="1"/>
</dbReference>
<feature type="active site" description="Acyl-ester intermediate" evidence="7">
    <location>
        <position position="94"/>
    </location>
</feature>
<dbReference type="PRINTS" id="PR00725">
    <property type="entry name" value="DADACBPTASE1"/>
</dbReference>
<keyword evidence="3 11" id="KW-0378">Hydrolase</keyword>
<feature type="active site" description="Proton acceptor" evidence="7">
    <location>
        <position position="97"/>
    </location>
</feature>
<evidence type="ECO:0000256" key="2">
    <source>
        <dbReference type="ARBA" id="ARBA00022729"/>
    </source>
</evidence>
<keyword evidence="11" id="KW-0121">Carboxypeptidase</keyword>
<dbReference type="GO" id="GO:0006508">
    <property type="term" value="P:proteolysis"/>
    <property type="evidence" value="ECO:0007669"/>
    <property type="project" value="InterPro"/>
</dbReference>
<dbReference type="GO" id="GO:0009252">
    <property type="term" value="P:peptidoglycan biosynthetic process"/>
    <property type="evidence" value="ECO:0007669"/>
    <property type="project" value="UniProtKB-KW"/>
</dbReference>
<dbReference type="EMBL" id="JACCBD010000001">
    <property type="protein sequence ID" value="NYD28056.1"/>
    <property type="molecule type" value="Genomic_DNA"/>
</dbReference>
<evidence type="ECO:0000256" key="4">
    <source>
        <dbReference type="ARBA" id="ARBA00022960"/>
    </source>
</evidence>
<dbReference type="EC" id="3.4.16.4" evidence="11"/>
<protein>
    <submittedName>
        <fullName evidence="11">D-alanyl-D-alanine carboxypeptidase (Penicillin-binding protein 5/6)</fullName>
        <ecNumber evidence="11">3.4.16.4</ecNumber>
    </submittedName>
</protein>
<keyword evidence="5" id="KW-0573">Peptidoglycan synthesis</keyword>